<evidence type="ECO:0000313" key="2">
    <source>
        <dbReference type="Proteomes" id="UP001220530"/>
    </source>
</evidence>
<organism evidence="1 2">
    <name type="scientific">Devosia algicola</name>
    <dbReference type="NCBI Taxonomy" id="3026418"/>
    <lineage>
        <taxon>Bacteria</taxon>
        <taxon>Pseudomonadati</taxon>
        <taxon>Pseudomonadota</taxon>
        <taxon>Alphaproteobacteria</taxon>
        <taxon>Hyphomicrobiales</taxon>
        <taxon>Devosiaceae</taxon>
        <taxon>Devosia</taxon>
    </lineage>
</organism>
<accession>A0ABY7YQN4</accession>
<dbReference type="EMBL" id="CP118246">
    <property type="protein sequence ID" value="WDR03638.1"/>
    <property type="molecule type" value="Genomic_DNA"/>
</dbReference>
<name>A0ABY7YQN4_9HYPH</name>
<dbReference type="Proteomes" id="UP001220530">
    <property type="component" value="Chromosome"/>
</dbReference>
<sequence>MRAAFVNALRVERALPIRGGGSSGWPEFAAEVPDDEPVEPRLRPKAADVTHMHIILIGIGSKSGLINGAVRNYPEQRKALIRWGMWVAHGCRDRDGEHETGEQFAIRIGIPSTTLDRRIDSAAGVMAVQANRDGVDVWHAEKPVRRRKKRMNLHAAGM</sequence>
<keyword evidence="2" id="KW-1185">Reference proteome</keyword>
<reference evidence="1 2" key="1">
    <citation type="submission" date="2023-02" db="EMBL/GenBank/DDBJ databases">
        <title>Devosia algicola sp. nov., isolated from the phycosphere of marine algae.</title>
        <authorList>
            <person name="Kim J.M."/>
            <person name="Lee J.K."/>
            <person name="Choi B.J."/>
            <person name="Bayburt H."/>
            <person name="Jeon C.O."/>
        </authorList>
    </citation>
    <scope>NUCLEOTIDE SEQUENCE [LARGE SCALE GENOMIC DNA]</scope>
    <source>
        <strain evidence="1 2">G20-9</strain>
    </source>
</reference>
<evidence type="ECO:0000313" key="1">
    <source>
        <dbReference type="EMBL" id="WDR03638.1"/>
    </source>
</evidence>
<gene>
    <name evidence="1" type="ORF">PSQ19_06090</name>
</gene>
<proteinExistence type="predicted"/>
<dbReference type="RefSeq" id="WP_282220028.1">
    <property type="nucleotide sequence ID" value="NZ_CP118246.1"/>
</dbReference>
<protein>
    <submittedName>
        <fullName evidence="1">Uncharacterized protein</fullName>
    </submittedName>
</protein>